<dbReference type="Proteomes" id="UP000314294">
    <property type="component" value="Unassembled WGS sequence"/>
</dbReference>
<protein>
    <submittedName>
        <fullName evidence="2">Uncharacterized protein</fullName>
    </submittedName>
</protein>
<reference evidence="2 3" key="1">
    <citation type="submission" date="2019-03" db="EMBL/GenBank/DDBJ databases">
        <title>First draft genome of Liparis tanakae, snailfish: a comprehensive survey of snailfish specific genes.</title>
        <authorList>
            <person name="Kim W."/>
            <person name="Song I."/>
            <person name="Jeong J.-H."/>
            <person name="Kim D."/>
            <person name="Kim S."/>
            <person name="Ryu S."/>
            <person name="Song J.Y."/>
            <person name="Lee S.K."/>
        </authorList>
    </citation>
    <scope>NUCLEOTIDE SEQUENCE [LARGE SCALE GENOMIC DNA]</scope>
    <source>
        <tissue evidence="2">Muscle</tissue>
    </source>
</reference>
<organism evidence="2 3">
    <name type="scientific">Liparis tanakae</name>
    <name type="common">Tanaka's snailfish</name>
    <dbReference type="NCBI Taxonomy" id="230148"/>
    <lineage>
        <taxon>Eukaryota</taxon>
        <taxon>Metazoa</taxon>
        <taxon>Chordata</taxon>
        <taxon>Craniata</taxon>
        <taxon>Vertebrata</taxon>
        <taxon>Euteleostomi</taxon>
        <taxon>Actinopterygii</taxon>
        <taxon>Neopterygii</taxon>
        <taxon>Teleostei</taxon>
        <taxon>Neoteleostei</taxon>
        <taxon>Acanthomorphata</taxon>
        <taxon>Eupercaria</taxon>
        <taxon>Perciformes</taxon>
        <taxon>Cottioidei</taxon>
        <taxon>Cottales</taxon>
        <taxon>Liparidae</taxon>
        <taxon>Liparis</taxon>
    </lineage>
</organism>
<dbReference type="AlphaFoldDB" id="A0A4Z2F8Q1"/>
<proteinExistence type="predicted"/>
<comment type="caution">
    <text evidence="2">The sequence shown here is derived from an EMBL/GenBank/DDBJ whole genome shotgun (WGS) entry which is preliminary data.</text>
</comment>
<gene>
    <name evidence="2" type="ORF">EYF80_052227</name>
</gene>
<feature type="region of interest" description="Disordered" evidence="1">
    <location>
        <begin position="123"/>
        <end position="163"/>
    </location>
</feature>
<dbReference type="EMBL" id="SRLO01001465">
    <property type="protein sequence ID" value="TNN37606.1"/>
    <property type="molecule type" value="Genomic_DNA"/>
</dbReference>
<evidence type="ECO:0000313" key="2">
    <source>
        <dbReference type="EMBL" id="TNN37606.1"/>
    </source>
</evidence>
<accession>A0A4Z2F8Q1</accession>
<evidence type="ECO:0000313" key="3">
    <source>
        <dbReference type="Proteomes" id="UP000314294"/>
    </source>
</evidence>
<name>A0A4Z2F8Q1_9TELE</name>
<feature type="region of interest" description="Disordered" evidence="1">
    <location>
        <begin position="29"/>
        <end position="64"/>
    </location>
</feature>
<sequence>MHLCDTITEIGAGLPVHLAAKLGLKAPAGPSVTGQLRHQRGGEDLSRVTPASTNKPEQKTRRRRAARYRVYVSSGCFPLDGVAELRGPNWRAHAAQQWGIGGRGSRLSQKEWIREFDKTRQLTESKTASCGGEEDMGEEQKDKRRRRGGKKGTRDGLSVIYHH</sequence>
<evidence type="ECO:0000256" key="1">
    <source>
        <dbReference type="SAM" id="MobiDB-lite"/>
    </source>
</evidence>
<keyword evidence="3" id="KW-1185">Reference proteome</keyword>